<dbReference type="EMBL" id="LR877162">
    <property type="protein sequence ID" value="CAD2220598.1"/>
    <property type="molecule type" value="Genomic_DNA"/>
</dbReference>
<proteinExistence type="predicted"/>
<gene>
    <name evidence="1" type="ORF">ADEAN_000812000</name>
</gene>
<dbReference type="OrthoDB" id="245675at2759"/>
<dbReference type="VEuPathDB" id="TriTrypDB:ADEAN_000812000"/>
<keyword evidence="2" id="KW-1185">Reference proteome</keyword>
<dbReference type="AlphaFoldDB" id="A0A7G2CL63"/>
<evidence type="ECO:0000313" key="2">
    <source>
        <dbReference type="Proteomes" id="UP000515908"/>
    </source>
</evidence>
<sequence length="248" mass="28030">MQHTSACWDGEAVSIVVECLCQREDYSRAMECAKALHSVGVRPTAAAQIALVRLHSSKGAPGAAALENLVAHWYSSTNRDSTMWDDEHWRVAVEVLTAYSKANNGVEVTELLRQLHDTRGREYSTWINEVPHRAFVFLLHRKVIREPFARDLCFLNPLHLEDLADHPELLSVVILYANYTNSDVFDDLRQLSPNASVFEKVCKFIVEEGGRLSTKEKLDVLGRLSHCWGMEVPSEVKSWLELLGSINK</sequence>
<accession>A0A7G2CL63</accession>
<protein>
    <submittedName>
        <fullName evidence="1">Uncharacterized protein</fullName>
    </submittedName>
</protein>
<dbReference type="Proteomes" id="UP000515908">
    <property type="component" value="Chromosome 18"/>
</dbReference>
<organism evidence="1 2">
    <name type="scientific">Angomonas deanei</name>
    <dbReference type="NCBI Taxonomy" id="59799"/>
    <lineage>
        <taxon>Eukaryota</taxon>
        <taxon>Discoba</taxon>
        <taxon>Euglenozoa</taxon>
        <taxon>Kinetoplastea</taxon>
        <taxon>Metakinetoplastina</taxon>
        <taxon>Trypanosomatida</taxon>
        <taxon>Trypanosomatidae</taxon>
        <taxon>Strigomonadinae</taxon>
        <taxon>Angomonas</taxon>
    </lineage>
</organism>
<name>A0A7G2CL63_9TRYP</name>
<evidence type="ECO:0000313" key="1">
    <source>
        <dbReference type="EMBL" id="CAD2220598.1"/>
    </source>
</evidence>
<reference evidence="1 2" key="1">
    <citation type="submission" date="2020-08" db="EMBL/GenBank/DDBJ databases">
        <authorList>
            <person name="Newling K."/>
            <person name="Davey J."/>
            <person name="Forrester S."/>
        </authorList>
    </citation>
    <scope>NUCLEOTIDE SEQUENCE [LARGE SCALE GENOMIC DNA]</scope>
    <source>
        <strain evidence="2">Crithidia deanei Carvalho (ATCC PRA-265)</strain>
    </source>
</reference>